<protein>
    <submittedName>
        <fullName evidence="2">Uncharacterized protein</fullName>
    </submittedName>
</protein>
<name>A0ABV2RE66_9CAUL</name>
<gene>
    <name evidence="2" type="ORF">ABIE19_002818</name>
</gene>
<keyword evidence="3" id="KW-1185">Reference proteome</keyword>
<keyword evidence="1" id="KW-0812">Transmembrane</keyword>
<evidence type="ECO:0000313" key="2">
    <source>
        <dbReference type="EMBL" id="MET4684869.1"/>
    </source>
</evidence>
<feature type="transmembrane region" description="Helical" evidence="1">
    <location>
        <begin position="216"/>
        <end position="242"/>
    </location>
</feature>
<keyword evidence="1" id="KW-1133">Transmembrane helix</keyword>
<feature type="transmembrane region" description="Helical" evidence="1">
    <location>
        <begin position="21"/>
        <end position="49"/>
    </location>
</feature>
<feature type="transmembrane region" description="Helical" evidence="1">
    <location>
        <begin position="166"/>
        <end position="190"/>
    </location>
</feature>
<feature type="transmembrane region" description="Helical" evidence="1">
    <location>
        <begin position="61"/>
        <end position="83"/>
    </location>
</feature>
<dbReference type="EMBL" id="JBEPTF010000004">
    <property type="protein sequence ID" value="MET4684869.1"/>
    <property type="molecule type" value="Genomic_DNA"/>
</dbReference>
<evidence type="ECO:0000256" key="1">
    <source>
        <dbReference type="SAM" id="Phobius"/>
    </source>
</evidence>
<reference evidence="2 3" key="1">
    <citation type="submission" date="2024-06" db="EMBL/GenBank/DDBJ databases">
        <title>Sorghum-associated microbial communities from plants grown in Nebraska, USA.</title>
        <authorList>
            <person name="Schachtman D."/>
        </authorList>
    </citation>
    <scope>NUCLEOTIDE SEQUENCE [LARGE SCALE GENOMIC DNA]</scope>
    <source>
        <strain evidence="2 3">2814</strain>
    </source>
</reference>
<evidence type="ECO:0000313" key="3">
    <source>
        <dbReference type="Proteomes" id="UP001549313"/>
    </source>
</evidence>
<proteinExistence type="predicted"/>
<dbReference type="Proteomes" id="UP001549313">
    <property type="component" value="Unassembled WGS sequence"/>
</dbReference>
<keyword evidence="1" id="KW-0472">Membrane</keyword>
<comment type="caution">
    <text evidence="2">The sequence shown here is derived from an EMBL/GenBank/DDBJ whole genome shotgun (WGS) entry which is preliminary data.</text>
</comment>
<organism evidence="2 3">
    <name type="scientific">Brevundimonas faecalis</name>
    <dbReference type="NCBI Taxonomy" id="947378"/>
    <lineage>
        <taxon>Bacteria</taxon>
        <taxon>Pseudomonadati</taxon>
        <taxon>Pseudomonadota</taxon>
        <taxon>Alphaproteobacteria</taxon>
        <taxon>Caulobacterales</taxon>
        <taxon>Caulobacteraceae</taxon>
        <taxon>Brevundimonas</taxon>
    </lineage>
</organism>
<dbReference type="RefSeq" id="WP_354089833.1">
    <property type="nucleotide sequence ID" value="NZ_JBEPTF010000004.1"/>
</dbReference>
<sequence length="243" mass="26312">MPRTTPTRKGKRFLPDLAEPFRSILLILVIVPPGVIGIGALCIGLLFAAEGMGRSLTFEEAFNGVLAVLMALFFLPLCHAGTYRWFWHIEKKRQAGHFLSGAAMPDAFSEPTEPPPAVPISLGQRTVYALLYLAAIGLLLFVYLPLGHQAVLQGFIARFSSGRASAGSLATLLTAWLPLLGGMAVVMLALEGDMKKIRSGLLDPTETLRLQGRVEWLGAFVTAFAMTSLLCFMFGAMIARYLG</sequence>
<feature type="transmembrane region" description="Helical" evidence="1">
    <location>
        <begin position="127"/>
        <end position="146"/>
    </location>
</feature>
<accession>A0ABV2RE66</accession>